<proteinExistence type="predicted"/>
<dbReference type="Proteomes" id="UP000887574">
    <property type="component" value="Unplaced"/>
</dbReference>
<feature type="compositionally biased region" description="Low complexity" evidence="1">
    <location>
        <begin position="1194"/>
        <end position="1214"/>
    </location>
</feature>
<feature type="compositionally biased region" description="Polar residues" evidence="1">
    <location>
        <begin position="1041"/>
        <end position="1085"/>
    </location>
</feature>
<name>A0A915E8A9_9BILA</name>
<feature type="region of interest" description="Disordered" evidence="1">
    <location>
        <begin position="450"/>
        <end position="478"/>
    </location>
</feature>
<feature type="compositionally biased region" description="Low complexity" evidence="1">
    <location>
        <begin position="1172"/>
        <end position="1186"/>
    </location>
</feature>
<feature type="compositionally biased region" description="Low complexity" evidence="1">
    <location>
        <begin position="269"/>
        <end position="290"/>
    </location>
</feature>
<dbReference type="PANTHER" id="PTHR31640:SF1">
    <property type="entry name" value="BRIDGE-LIKE LIPID TRANSFER PROTEIN FAMILY MEMBER 1"/>
    <property type="match status" value="1"/>
</dbReference>
<evidence type="ECO:0000256" key="1">
    <source>
        <dbReference type="SAM" id="MobiDB-lite"/>
    </source>
</evidence>
<keyword evidence="3" id="KW-1185">Reference proteome</keyword>
<protein>
    <recommendedName>
        <fullName evidence="2">Bridge-like lipid transfer protein family member 1 C-terminal domain-containing protein</fullName>
    </recommendedName>
</protein>
<feature type="compositionally biased region" description="Polar residues" evidence="1">
    <location>
        <begin position="295"/>
        <end position="312"/>
    </location>
</feature>
<evidence type="ECO:0000313" key="3">
    <source>
        <dbReference type="Proteomes" id="UP000887574"/>
    </source>
</evidence>
<dbReference type="GO" id="GO:0048488">
    <property type="term" value="P:synaptic vesicle endocytosis"/>
    <property type="evidence" value="ECO:0007669"/>
    <property type="project" value="TreeGrafter"/>
</dbReference>
<dbReference type="Pfam" id="PF25040">
    <property type="entry name" value="BLTP1_C"/>
    <property type="match status" value="1"/>
</dbReference>
<dbReference type="PANTHER" id="PTHR31640">
    <property type="entry name" value="TRANSMEMBRANE PROTEIN KIAA1109"/>
    <property type="match status" value="1"/>
</dbReference>
<dbReference type="InterPro" id="IPR056742">
    <property type="entry name" value="BLTP1_C"/>
</dbReference>
<feature type="region of interest" description="Disordered" evidence="1">
    <location>
        <begin position="1041"/>
        <end position="1086"/>
    </location>
</feature>
<feature type="region of interest" description="Disordered" evidence="1">
    <location>
        <begin position="24"/>
        <end position="44"/>
    </location>
</feature>
<feature type="region of interest" description="Disordered" evidence="1">
    <location>
        <begin position="266"/>
        <end position="324"/>
    </location>
</feature>
<feature type="region of interest" description="Disordered" evidence="1">
    <location>
        <begin position="858"/>
        <end position="892"/>
    </location>
</feature>
<feature type="region of interest" description="Disordered" evidence="1">
    <location>
        <begin position="1164"/>
        <end position="1236"/>
    </location>
</feature>
<dbReference type="InterPro" id="IPR033616">
    <property type="entry name" value="BLTP1"/>
</dbReference>
<organism evidence="3 4">
    <name type="scientific">Ditylenchus dipsaci</name>
    <dbReference type="NCBI Taxonomy" id="166011"/>
    <lineage>
        <taxon>Eukaryota</taxon>
        <taxon>Metazoa</taxon>
        <taxon>Ecdysozoa</taxon>
        <taxon>Nematoda</taxon>
        <taxon>Chromadorea</taxon>
        <taxon>Rhabditida</taxon>
        <taxon>Tylenchina</taxon>
        <taxon>Tylenchomorpha</taxon>
        <taxon>Sphaerularioidea</taxon>
        <taxon>Anguinidae</taxon>
        <taxon>Anguininae</taxon>
        <taxon>Ditylenchus</taxon>
    </lineage>
</organism>
<feature type="compositionally biased region" description="Polar residues" evidence="1">
    <location>
        <begin position="30"/>
        <end position="44"/>
    </location>
</feature>
<feature type="compositionally biased region" description="Low complexity" evidence="1">
    <location>
        <begin position="883"/>
        <end position="892"/>
    </location>
</feature>
<reference evidence="4" key="1">
    <citation type="submission" date="2022-11" db="UniProtKB">
        <authorList>
            <consortium name="WormBaseParasite"/>
        </authorList>
    </citation>
    <scope>IDENTIFICATION</scope>
</reference>
<dbReference type="WBParaSite" id="jg3417">
    <property type="protein sequence ID" value="jg3417"/>
    <property type="gene ID" value="jg3417"/>
</dbReference>
<dbReference type="AlphaFoldDB" id="A0A915E8A9"/>
<accession>A0A915E8A9</accession>
<evidence type="ECO:0000313" key="4">
    <source>
        <dbReference type="WBParaSite" id="jg3417"/>
    </source>
</evidence>
<dbReference type="GO" id="GO:0098793">
    <property type="term" value="C:presynapse"/>
    <property type="evidence" value="ECO:0007669"/>
    <property type="project" value="GOC"/>
</dbReference>
<feature type="domain" description="Bridge-like lipid transfer protein family member 1 C-terminal" evidence="2">
    <location>
        <begin position="616"/>
        <end position="839"/>
    </location>
</feature>
<evidence type="ECO:0000259" key="2">
    <source>
        <dbReference type="Pfam" id="PF25040"/>
    </source>
</evidence>
<feature type="compositionally biased region" description="Pro residues" evidence="1">
    <location>
        <begin position="455"/>
        <end position="467"/>
    </location>
</feature>
<sequence length="1236" mass="139434">MTAAENEPQDLYHRILKAQKEYKELKEQQRQQQTSTTDNRASSSAEMNPMELILCVFFWNLYQDYDLEVSVLDSIPQKDLAMEYSLKLTELKVNVVEKKNLELNGQASLLVRMDEHNLRPAWANAALEYNCKMQNMRLVVSLVSMFFINDLTQFIRTIVFTVNNLVRTSAVNTVLSKKEIRRELSWATSVLNKLYDYERCCPAHRQEVLHINIIGNWALKMATFESMITDLFISMTLLKVCFNQKHTRIHSSCQAVKTMRTSTLLQQPSCSTRSHTTATASPPPFSTQTSRQDRSQPTVSGKNVQPPSTPSLVNEEEIDNKAENSAATTTSLTLDWMNVCLKRASLIVSEHIVNQQRNSDTRQILNCSLRESTLVYERVLDRKHSLAGPNTGSELEGDLPMHAESIHEVVLRHGPQINEQIHRIVGQPQPAVFATSTDQVETEAKVVRHQTLQNLPPPSMQPLPSPSTPSTEYVSPSEGDDHLLIPPLEEEPSTTKEALVDDLIEPVLAAGTRMEIEFEIRLAGVELNVQLLPSLKAKYKLEKAISTGKSGESSDFFAEIVEHQLYFLVTSAGLEGSSNLPLDTFTLQLPRICANGSFEISYKQSKDDGWNSNELAYRNDGYYNIIILMGSMNHTFSTDLLNQILFAEQSFRSEFSFLLDRLSSERPKTATGGAALLNVNPILFNLELKGEGVPWLQVTASTPTSTAIRFTIDSPHAVLTNRLTNCSTTNETTEEPKQTSPIDRLFGRAKVQLNVKLGQLYKNALYEETQEELEEYANFMTQISVQNEESITKDSIHSYLISLNRPLLLIKSNAIDKAILLWLNYRNTYNYWREERNKLLVMSNRVYEKKRKKSTREIFGKLEQPATHPDQKQGDGSIDGDRSSAPPSSSSSNFVTDMNINLSLSIPNGLYICMPLYSPEINDSMAALVVSLQKSDVTVCVKKELACLASFTAFKVTFIDNFDEQSLSEPWLAENAAGGNHCTPTSFSFLMAPIPSSHMQGMVIDFDYKIGKLTSLLIHTLSSFASDDDVVEEYAPSDSSFAYTSATQPSRQQPRLSMQSSMDNNPAMDNQSNMMEDSQHFQSTLGELDEENEEFTRVIGHENKIRWLERKMHEQSVLVTDLISHRPRMSELMIEKERRKLRILELVRFKQFRQSMWDKIRQKVNTRTHHLSGNSSKNDDNNSNSKVAQTQRQPSRSLLSANSSSTPAASSHANLLPEYASGGHQLLPKHTTNSSK</sequence>